<evidence type="ECO:0000313" key="3">
    <source>
        <dbReference type="Proteomes" id="UP000541444"/>
    </source>
</evidence>
<reference evidence="2 3" key="1">
    <citation type="journal article" date="2020" name="IScience">
        <title>Genome Sequencing of the Endangered Kingdonia uniflora (Circaeasteraceae, Ranunculales) Reveals Potential Mechanisms of Evolutionary Specialization.</title>
        <authorList>
            <person name="Sun Y."/>
            <person name="Deng T."/>
            <person name="Zhang A."/>
            <person name="Moore M.J."/>
            <person name="Landis J.B."/>
            <person name="Lin N."/>
            <person name="Zhang H."/>
            <person name="Zhang X."/>
            <person name="Huang J."/>
            <person name="Zhang X."/>
            <person name="Sun H."/>
            <person name="Wang H."/>
        </authorList>
    </citation>
    <scope>NUCLEOTIDE SEQUENCE [LARGE SCALE GENOMIC DNA]</scope>
    <source>
        <strain evidence="2">TB1705</strain>
        <tissue evidence="2">Leaf</tissue>
    </source>
</reference>
<dbReference type="EMBL" id="JACGCM010000309">
    <property type="protein sequence ID" value="KAF6173882.1"/>
    <property type="molecule type" value="Genomic_DNA"/>
</dbReference>
<protein>
    <submittedName>
        <fullName evidence="2">Uncharacterized protein</fullName>
    </submittedName>
</protein>
<evidence type="ECO:0000313" key="2">
    <source>
        <dbReference type="EMBL" id="KAF6173882.1"/>
    </source>
</evidence>
<accession>A0A7J7P3Q1</accession>
<feature type="signal peptide" evidence="1">
    <location>
        <begin position="1"/>
        <end position="24"/>
    </location>
</feature>
<dbReference type="AlphaFoldDB" id="A0A7J7P3Q1"/>
<name>A0A7J7P3Q1_9MAGN</name>
<gene>
    <name evidence="2" type="ORF">GIB67_039833</name>
</gene>
<dbReference type="Proteomes" id="UP000541444">
    <property type="component" value="Unassembled WGS sequence"/>
</dbReference>
<keyword evidence="1" id="KW-0732">Signal</keyword>
<keyword evidence="3" id="KW-1185">Reference proteome</keyword>
<organism evidence="2 3">
    <name type="scientific">Kingdonia uniflora</name>
    <dbReference type="NCBI Taxonomy" id="39325"/>
    <lineage>
        <taxon>Eukaryota</taxon>
        <taxon>Viridiplantae</taxon>
        <taxon>Streptophyta</taxon>
        <taxon>Embryophyta</taxon>
        <taxon>Tracheophyta</taxon>
        <taxon>Spermatophyta</taxon>
        <taxon>Magnoliopsida</taxon>
        <taxon>Ranunculales</taxon>
        <taxon>Circaeasteraceae</taxon>
        <taxon>Kingdonia</taxon>
    </lineage>
</organism>
<comment type="caution">
    <text evidence="2">The sequence shown here is derived from an EMBL/GenBank/DDBJ whole genome shotgun (WGS) entry which is preliminary data.</text>
</comment>
<sequence>MSMKPMTIGFGMIAKLLFRTSVSAISGSLMLAVPPRYNVGCTGVMVVYKAGRCSRQWDLVPGDPMNEDEECTLTPEAARQRGENLASRNNDLEQSLLDMQAYQKKLIKEVVLHELARCVVDQMKTLTEEAKVLREKVTLKRNLEVVKGRVKSLGWR</sequence>
<feature type="chain" id="PRO_5029910768" evidence="1">
    <location>
        <begin position="25"/>
        <end position="156"/>
    </location>
</feature>
<evidence type="ECO:0000256" key="1">
    <source>
        <dbReference type="SAM" id="SignalP"/>
    </source>
</evidence>
<proteinExistence type="predicted"/>